<evidence type="ECO:0000313" key="3">
    <source>
        <dbReference type="Proteomes" id="UP000017836"/>
    </source>
</evidence>
<keyword evidence="1" id="KW-0472">Membrane</keyword>
<feature type="transmembrane region" description="Helical" evidence="1">
    <location>
        <begin position="39"/>
        <end position="62"/>
    </location>
</feature>
<keyword evidence="1" id="KW-0812">Transmembrane</keyword>
<keyword evidence="1" id="KW-1133">Transmembrane helix</keyword>
<proteinExistence type="predicted"/>
<dbReference type="HOGENOM" id="CLU_2124441_0_0_1"/>
<dbReference type="EMBL" id="KI394965">
    <property type="protein sequence ID" value="ERM99944.1"/>
    <property type="molecule type" value="Genomic_DNA"/>
</dbReference>
<protein>
    <submittedName>
        <fullName evidence="2">Uncharacterized protein</fullName>
    </submittedName>
</protein>
<reference evidence="3" key="1">
    <citation type="journal article" date="2013" name="Science">
        <title>The Amborella genome and the evolution of flowering plants.</title>
        <authorList>
            <consortium name="Amborella Genome Project"/>
        </authorList>
    </citation>
    <scope>NUCLEOTIDE SEQUENCE [LARGE SCALE GENOMIC DNA]</scope>
</reference>
<gene>
    <name evidence="2" type="ORF">AMTR_s00110p00109440</name>
</gene>
<sequence length="114" mass="12888">MPTTPSYPLSSIPPSIPPPQPFRRAPSHLSHLLWLEVSLFAPPLFSSSSIIYCLLTPLFALISVTSPFPSAKPVCASQRFPFFPYFWPKLTRHPQQFLRLHSIGSLSLGYLFIY</sequence>
<dbReference type="AlphaFoldDB" id="W1NZ22"/>
<keyword evidence="3" id="KW-1185">Reference proteome</keyword>
<accession>W1NZ22</accession>
<name>W1NZ22_AMBTC</name>
<evidence type="ECO:0000313" key="2">
    <source>
        <dbReference type="EMBL" id="ERM99944.1"/>
    </source>
</evidence>
<dbReference type="Gramene" id="ERM99944">
    <property type="protein sequence ID" value="ERM99944"/>
    <property type="gene ID" value="AMTR_s00110p00109440"/>
</dbReference>
<organism evidence="2 3">
    <name type="scientific">Amborella trichopoda</name>
    <dbReference type="NCBI Taxonomy" id="13333"/>
    <lineage>
        <taxon>Eukaryota</taxon>
        <taxon>Viridiplantae</taxon>
        <taxon>Streptophyta</taxon>
        <taxon>Embryophyta</taxon>
        <taxon>Tracheophyta</taxon>
        <taxon>Spermatophyta</taxon>
        <taxon>Magnoliopsida</taxon>
        <taxon>Amborellales</taxon>
        <taxon>Amborellaceae</taxon>
        <taxon>Amborella</taxon>
    </lineage>
</organism>
<evidence type="ECO:0000256" key="1">
    <source>
        <dbReference type="SAM" id="Phobius"/>
    </source>
</evidence>
<dbReference type="Proteomes" id="UP000017836">
    <property type="component" value="Unassembled WGS sequence"/>
</dbReference>